<dbReference type="Proteomes" id="UP000626148">
    <property type="component" value="Unassembled WGS sequence"/>
</dbReference>
<organism evidence="3 4">
    <name type="scientific">Saccharospirillum salsuginis</name>
    <dbReference type="NCBI Taxonomy" id="418750"/>
    <lineage>
        <taxon>Bacteria</taxon>
        <taxon>Pseudomonadati</taxon>
        <taxon>Pseudomonadota</taxon>
        <taxon>Gammaproteobacteria</taxon>
        <taxon>Oceanospirillales</taxon>
        <taxon>Saccharospirillaceae</taxon>
        <taxon>Saccharospirillum</taxon>
    </lineage>
</organism>
<feature type="signal peptide" evidence="1">
    <location>
        <begin position="1"/>
        <end position="25"/>
    </location>
</feature>
<dbReference type="EMBL" id="BMXR01000006">
    <property type="protein sequence ID" value="GGX58537.1"/>
    <property type="molecule type" value="Genomic_DNA"/>
</dbReference>
<name>A0A918KCF2_9GAMM</name>
<reference evidence="3" key="1">
    <citation type="journal article" date="2014" name="Int. J. Syst. Evol. Microbiol.">
        <title>Complete genome sequence of Corynebacterium casei LMG S-19264T (=DSM 44701T), isolated from a smear-ripened cheese.</title>
        <authorList>
            <consortium name="US DOE Joint Genome Institute (JGI-PGF)"/>
            <person name="Walter F."/>
            <person name="Albersmeier A."/>
            <person name="Kalinowski J."/>
            <person name="Ruckert C."/>
        </authorList>
    </citation>
    <scope>NUCLEOTIDE SEQUENCE</scope>
    <source>
        <strain evidence="3">KCTC 22169</strain>
    </source>
</reference>
<feature type="chain" id="PRO_5036904042" description="Uncharacterized protein TP-0789 domain-containing protein" evidence="1">
    <location>
        <begin position="26"/>
        <end position="274"/>
    </location>
</feature>
<reference evidence="3" key="2">
    <citation type="submission" date="2020-09" db="EMBL/GenBank/DDBJ databases">
        <authorList>
            <person name="Sun Q."/>
            <person name="Kim S."/>
        </authorList>
    </citation>
    <scope>NUCLEOTIDE SEQUENCE</scope>
    <source>
        <strain evidence="3">KCTC 22169</strain>
    </source>
</reference>
<dbReference type="CDD" id="cd16329">
    <property type="entry name" value="LolA_like"/>
    <property type="match status" value="1"/>
</dbReference>
<protein>
    <recommendedName>
        <fullName evidence="2">Uncharacterized protein TP-0789 domain-containing protein</fullName>
    </recommendedName>
</protein>
<evidence type="ECO:0000256" key="1">
    <source>
        <dbReference type="SAM" id="SignalP"/>
    </source>
</evidence>
<gene>
    <name evidence="3" type="ORF">GCM10007392_28050</name>
</gene>
<sequence length="274" mass="31272">MRFSNPTTLLLMTTVLFASAGLAQAEDLTAREIMERVDARDTGTSSEADAQLILIDKKDRERVRDLRMLSLEDGDTTKSITFFRSPTDVAGTAYLSYDHDDADRDDDAWLYLPALKQVRRIAAGDRSGSFMGSDFSYSDLNGPNIDWYDYTLISADEEVNGHPAWRIESVPKPEYAERVDDETGYERSELWIRKDNYVQVQAKIQVADGGRVKYFSARDLEQIDGIWTARRIQMITTRNGEREHASVFQIQRIDYNEHNDASLFTTQAMQQGIQ</sequence>
<dbReference type="RefSeq" id="WP_189609684.1">
    <property type="nucleotide sequence ID" value="NZ_BMXR01000006.1"/>
</dbReference>
<evidence type="ECO:0000313" key="4">
    <source>
        <dbReference type="Proteomes" id="UP000626148"/>
    </source>
</evidence>
<comment type="caution">
    <text evidence="3">The sequence shown here is derived from an EMBL/GenBank/DDBJ whole genome shotgun (WGS) entry which is preliminary data.</text>
</comment>
<keyword evidence="4" id="KW-1185">Reference proteome</keyword>
<evidence type="ECO:0000313" key="3">
    <source>
        <dbReference type="EMBL" id="GGX58537.1"/>
    </source>
</evidence>
<proteinExistence type="predicted"/>
<dbReference type="AlphaFoldDB" id="A0A918KCF2"/>
<accession>A0A918KCF2</accession>
<evidence type="ECO:0000259" key="2">
    <source>
        <dbReference type="Pfam" id="PF17131"/>
    </source>
</evidence>
<feature type="domain" description="Uncharacterized protein TP-0789" evidence="2">
    <location>
        <begin position="76"/>
        <end position="270"/>
    </location>
</feature>
<dbReference type="InterPro" id="IPR033399">
    <property type="entry name" value="TP_0789-like"/>
</dbReference>
<dbReference type="Pfam" id="PF17131">
    <property type="entry name" value="LolA_like"/>
    <property type="match status" value="1"/>
</dbReference>
<keyword evidence="1" id="KW-0732">Signal</keyword>
<dbReference type="Gene3D" id="2.50.20.10">
    <property type="entry name" value="Lipoprotein localisation LolA/LolB/LppX"/>
    <property type="match status" value="1"/>
</dbReference>